<dbReference type="InterPro" id="IPR006059">
    <property type="entry name" value="SBP"/>
</dbReference>
<protein>
    <submittedName>
        <fullName evidence="4">ABC transporter substrate-binding protein</fullName>
    </submittedName>
</protein>
<accession>A0A1D7XMF1</accession>
<dbReference type="GO" id="GO:1901982">
    <property type="term" value="F:maltose binding"/>
    <property type="evidence" value="ECO:0007669"/>
    <property type="project" value="TreeGrafter"/>
</dbReference>
<evidence type="ECO:0000256" key="2">
    <source>
        <dbReference type="ARBA" id="ARBA00022448"/>
    </source>
</evidence>
<dbReference type="Gene3D" id="3.40.190.10">
    <property type="entry name" value="Periplasmic binding protein-like II"/>
    <property type="match status" value="2"/>
</dbReference>
<dbReference type="RefSeq" id="WP_069680652.1">
    <property type="nucleotide sequence ID" value="NZ_CP017253.2"/>
</dbReference>
<reference evidence="5" key="1">
    <citation type="submission" date="2016-09" db="EMBL/GenBank/DDBJ databases">
        <title>Genomics of Clostridium taeniosporum, an organism which forms endospores with ribbon-like appendages.</title>
        <authorList>
            <person name="Walker J.R."/>
        </authorList>
    </citation>
    <scope>NUCLEOTIDE SEQUENCE [LARGE SCALE GENOMIC DNA]</scope>
    <source>
        <strain evidence="5">1/k</strain>
    </source>
</reference>
<organism evidence="4 5">
    <name type="scientific">Clostridium taeniosporum</name>
    <dbReference type="NCBI Taxonomy" id="394958"/>
    <lineage>
        <taxon>Bacteria</taxon>
        <taxon>Bacillati</taxon>
        <taxon>Bacillota</taxon>
        <taxon>Clostridia</taxon>
        <taxon>Eubacteriales</taxon>
        <taxon>Clostridiaceae</taxon>
        <taxon>Clostridium</taxon>
    </lineage>
</organism>
<dbReference type="KEGG" id="ctae:BGI42_12600"/>
<comment type="similarity">
    <text evidence="1">Belongs to the bacterial solute-binding protein 1 family.</text>
</comment>
<dbReference type="AlphaFoldDB" id="A0A1D7XMF1"/>
<dbReference type="GO" id="GO:0015768">
    <property type="term" value="P:maltose transport"/>
    <property type="evidence" value="ECO:0007669"/>
    <property type="project" value="TreeGrafter"/>
</dbReference>
<proteinExistence type="inferred from homology"/>
<dbReference type="EMBL" id="CP017253">
    <property type="protein sequence ID" value="AOR24525.1"/>
    <property type="molecule type" value="Genomic_DNA"/>
</dbReference>
<gene>
    <name evidence="4" type="ORF">BGI42_12600</name>
</gene>
<dbReference type="Pfam" id="PF13416">
    <property type="entry name" value="SBP_bac_8"/>
    <property type="match status" value="1"/>
</dbReference>
<evidence type="ECO:0000256" key="3">
    <source>
        <dbReference type="ARBA" id="ARBA00022729"/>
    </source>
</evidence>
<evidence type="ECO:0000313" key="4">
    <source>
        <dbReference type="EMBL" id="AOR24525.1"/>
    </source>
</evidence>
<dbReference type="OrthoDB" id="9808332at2"/>
<evidence type="ECO:0000313" key="5">
    <source>
        <dbReference type="Proteomes" id="UP000094652"/>
    </source>
</evidence>
<dbReference type="SUPFAM" id="SSF53850">
    <property type="entry name" value="Periplasmic binding protein-like II"/>
    <property type="match status" value="1"/>
</dbReference>
<dbReference type="PANTHER" id="PTHR30061:SF50">
    <property type="entry name" value="MALTOSE_MALTODEXTRIN-BINDING PERIPLASMIC PROTEIN"/>
    <property type="match status" value="1"/>
</dbReference>
<dbReference type="Proteomes" id="UP000094652">
    <property type="component" value="Chromosome"/>
</dbReference>
<name>A0A1D7XMF1_9CLOT</name>
<sequence length="412" mass="46725">MYKRLIILILLLSFCGVILLGCKLNKDESNENVTLTFWSGYKNKEAEVFKNKIIPKFNEKYPNVKIEATTIDESEYDKRLIESIVEGNNPDIARIDVTAVQRYAKLGAVAPIDEFKDFEKIKEEVYENTLSTNLFDGRYYGIPINTNTKVSIYNKGLLKKAGFTEAPKTFDELISIGEKLKNDGVYPLSIQRTDVWAWCPYFLSLGGKFTNEDNTKATGFLNSNESIEALQKIVDLTNGKFIAQPAFGDIDTWNGLKENKYLMIDEGTWWFGSNKDFKENVIISELPAINGKSISVMGGENTVIFNNSKNKEMASKFIQFLASDEVQTIFCEELGFLPVNKKTAQKDCVIKNNMLNTYSKQLESAWVRIPSPNWTVIDSILQKTFEKCINGSDIKLELDKAAEQLDVLLEND</sequence>
<evidence type="ECO:0000256" key="1">
    <source>
        <dbReference type="ARBA" id="ARBA00008520"/>
    </source>
</evidence>
<dbReference type="PANTHER" id="PTHR30061">
    <property type="entry name" value="MALTOSE-BINDING PERIPLASMIC PROTEIN"/>
    <property type="match status" value="1"/>
</dbReference>
<keyword evidence="2" id="KW-0813">Transport</keyword>
<keyword evidence="5" id="KW-1185">Reference proteome</keyword>
<dbReference type="GO" id="GO:0055052">
    <property type="term" value="C:ATP-binding cassette (ABC) transporter complex, substrate-binding subunit-containing"/>
    <property type="evidence" value="ECO:0007669"/>
    <property type="project" value="TreeGrafter"/>
</dbReference>
<keyword evidence="3" id="KW-0732">Signal</keyword>
<dbReference type="PROSITE" id="PS51257">
    <property type="entry name" value="PROKAR_LIPOPROTEIN"/>
    <property type="match status" value="1"/>
</dbReference>
<dbReference type="GO" id="GO:0042956">
    <property type="term" value="P:maltodextrin transmembrane transport"/>
    <property type="evidence" value="ECO:0007669"/>
    <property type="project" value="TreeGrafter"/>
</dbReference>
<dbReference type="STRING" id="394958.BGI42_12600"/>